<dbReference type="Proteomes" id="UP000233469">
    <property type="component" value="Unassembled WGS sequence"/>
</dbReference>
<sequence length="55" mass="6424">MKCGLIKKVLPDKPVLIEFVNLLSSYRKMGQRLSSKEKLKKRINNKLSYFQGQII</sequence>
<organism evidence="1 2">
    <name type="scientific">Rhizophagus irregularis</name>
    <dbReference type="NCBI Taxonomy" id="588596"/>
    <lineage>
        <taxon>Eukaryota</taxon>
        <taxon>Fungi</taxon>
        <taxon>Fungi incertae sedis</taxon>
        <taxon>Mucoromycota</taxon>
        <taxon>Glomeromycotina</taxon>
        <taxon>Glomeromycetes</taxon>
        <taxon>Glomerales</taxon>
        <taxon>Glomeraceae</taxon>
        <taxon>Rhizophagus</taxon>
    </lineage>
</organism>
<reference evidence="1 2" key="1">
    <citation type="submission" date="2016-04" db="EMBL/GenBank/DDBJ databases">
        <title>Genome analyses suggest a sexual origin of heterokaryosis in a supposedly ancient asexual fungus.</title>
        <authorList>
            <person name="Ropars J."/>
            <person name="Sedzielewska K."/>
            <person name="Noel J."/>
            <person name="Charron P."/>
            <person name="Farinelli L."/>
            <person name="Marton T."/>
            <person name="Kruger M."/>
            <person name="Pelin A."/>
            <person name="Brachmann A."/>
            <person name="Corradi N."/>
        </authorList>
    </citation>
    <scope>NUCLEOTIDE SEQUENCE [LARGE SCALE GENOMIC DNA]</scope>
    <source>
        <strain evidence="1 2">C2</strain>
    </source>
</reference>
<name>A0A2N1NH92_9GLOM</name>
<evidence type="ECO:0000313" key="2">
    <source>
        <dbReference type="Proteomes" id="UP000233469"/>
    </source>
</evidence>
<comment type="caution">
    <text evidence="1">The sequence shown here is derived from an EMBL/GenBank/DDBJ whole genome shotgun (WGS) entry which is preliminary data.</text>
</comment>
<protein>
    <submittedName>
        <fullName evidence="1">Uncharacterized protein</fullName>
    </submittedName>
</protein>
<evidence type="ECO:0000313" key="1">
    <source>
        <dbReference type="EMBL" id="PKK73246.1"/>
    </source>
</evidence>
<gene>
    <name evidence="1" type="ORF">RhiirC2_347319</name>
</gene>
<proteinExistence type="predicted"/>
<dbReference type="EMBL" id="LLXL01000384">
    <property type="protein sequence ID" value="PKK73246.1"/>
    <property type="molecule type" value="Genomic_DNA"/>
</dbReference>
<dbReference type="AlphaFoldDB" id="A0A2N1NH92"/>
<reference evidence="1 2" key="2">
    <citation type="submission" date="2017-10" db="EMBL/GenBank/DDBJ databases">
        <title>Extensive intraspecific genome diversity in a model arbuscular mycorrhizal fungus.</title>
        <authorList>
            <person name="Chen E.C.H."/>
            <person name="Morin E."/>
            <person name="Baudet D."/>
            <person name="Noel J."/>
            <person name="Ndikumana S."/>
            <person name="Charron P."/>
            <person name="St-Onge C."/>
            <person name="Giorgi J."/>
            <person name="Grigoriev I.V."/>
            <person name="Roux C."/>
            <person name="Martin F.M."/>
            <person name="Corradi N."/>
        </authorList>
    </citation>
    <scope>NUCLEOTIDE SEQUENCE [LARGE SCALE GENOMIC DNA]</scope>
    <source>
        <strain evidence="1 2">C2</strain>
    </source>
</reference>
<accession>A0A2N1NH92</accession>